<dbReference type="PANTHER" id="PTHR37539">
    <property type="entry name" value="SECRETED PROTEIN-RELATED"/>
    <property type="match status" value="1"/>
</dbReference>
<feature type="region of interest" description="Disordered" evidence="1">
    <location>
        <begin position="387"/>
        <end position="410"/>
    </location>
</feature>
<sequence length="410" mass="42590">MTDNPSTTAAPRLRDPEAVAARHGAAGPRLLSRGLAMGDPLADAAVAELSGGAAAPARAALATGLREGLAALTDPPPAVAALLADAEAAVAAADPALLERGDVASMTVDAFWSRISFALGSLVHTYSAPAIARVLTGTGRLTGDAERRLAETGLWRVNAILPGGLRVGAPGYVDSVQVRLLHARVRAAAQRRGWDTARWGVPVNQVDLARTWLDFTVVPFRALARVGIALTPEEERDLYRYWHTVAALMGVDPDFHAGAADHATAGALLDLLEAANDPPDDHARALVHALIDALAGGQLGSLLGLAEPEARRMLHALTRLMQGDTAADALGIPAEDIAPFVPLIALPNARLREAERATPDSWQRALAAHTAYRRTEFAHLETAQYRTAADGGGPDAGAGEKPAAGRGAGG</sequence>
<dbReference type="EMBL" id="JAJAQC010000029">
    <property type="protein sequence ID" value="MDA0566056.1"/>
    <property type="molecule type" value="Genomic_DNA"/>
</dbReference>
<evidence type="ECO:0000256" key="1">
    <source>
        <dbReference type="SAM" id="MobiDB-lite"/>
    </source>
</evidence>
<dbReference type="AlphaFoldDB" id="A0A9X3NPT9"/>
<feature type="domain" description="ER-bound oxygenase mpaB/mpaB'/Rubber oxygenase catalytic" evidence="2">
    <location>
        <begin position="114"/>
        <end position="334"/>
    </location>
</feature>
<evidence type="ECO:0000259" key="2">
    <source>
        <dbReference type="Pfam" id="PF09995"/>
    </source>
</evidence>
<reference evidence="3" key="1">
    <citation type="submission" date="2021-10" db="EMBL/GenBank/DDBJ databases">
        <title>Streptomonospora sp. nov., isolated from mangrove soil.</title>
        <authorList>
            <person name="Chen X."/>
            <person name="Ge X."/>
            <person name="Liu W."/>
        </authorList>
    </citation>
    <scope>NUCLEOTIDE SEQUENCE</scope>
    <source>
        <strain evidence="3">S1-112</strain>
    </source>
</reference>
<evidence type="ECO:0000313" key="4">
    <source>
        <dbReference type="Proteomes" id="UP001140076"/>
    </source>
</evidence>
<comment type="caution">
    <text evidence="3">The sequence shown here is derived from an EMBL/GenBank/DDBJ whole genome shotgun (WGS) entry which is preliminary data.</text>
</comment>
<protein>
    <submittedName>
        <fullName evidence="3">DUF2236 domain-containing protein</fullName>
    </submittedName>
</protein>
<dbReference type="RefSeq" id="WP_270073315.1">
    <property type="nucleotide sequence ID" value="NZ_JAJAQC010000029.1"/>
</dbReference>
<name>A0A9X3NPT9_9ACTN</name>
<dbReference type="InterPro" id="IPR018713">
    <property type="entry name" value="MPAB/Lcp_cat_dom"/>
</dbReference>
<keyword evidence="4" id="KW-1185">Reference proteome</keyword>
<feature type="compositionally biased region" description="Low complexity" evidence="1">
    <location>
        <begin position="397"/>
        <end position="410"/>
    </location>
</feature>
<dbReference type="Pfam" id="PF09995">
    <property type="entry name" value="MPAB_Lcp_cat"/>
    <property type="match status" value="1"/>
</dbReference>
<organism evidence="3 4">
    <name type="scientific">Streptomonospora mangrovi</name>
    <dbReference type="NCBI Taxonomy" id="2883123"/>
    <lineage>
        <taxon>Bacteria</taxon>
        <taxon>Bacillati</taxon>
        <taxon>Actinomycetota</taxon>
        <taxon>Actinomycetes</taxon>
        <taxon>Streptosporangiales</taxon>
        <taxon>Nocardiopsidaceae</taxon>
        <taxon>Streptomonospora</taxon>
    </lineage>
</organism>
<accession>A0A9X3NPT9</accession>
<dbReference type="GO" id="GO:0016491">
    <property type="term" value="F:oxidoreductase activity"/>
    <property type="evidence" value="ECO:0007669"/>
    <property type="project" value="InterPro"/>
</dbReference>
<proteinExistence type="predicted"/>
<dbReference type="InterPro" id="IPR037473">
    <property type="entry name" value="Lcp-like"/>
</dbReference>
<dbReference type="PANTHER" id="PTHR37539:SF1">
    <property type="entry name" value="ER-BOUND OXYGENASE MPAB_MPAB'_RUBBER OXYGENASE CATALYTIC DOMAIN-CONTAINING PROTEIN"/>
    <property type="match status" value="1"/>
</dbReference>
<dbReference type="Proteomes" id="UP001140076">
    <property type="component" value="Unassembled WGS sequence"/>
</dbReference>
<gene>
    <name evidence="3" type="ORF">LG943_17290</name>
</gene>
<evidence type="ECO:0000313" key="3">
    <source>
        <dbReference type="EMBL" id="MDA0566056.1"/>
    </source>
</evidence>